<accession>A0A2T4J5B0</accession>
<reference evidence="5 6" key="1">
    <citation type="submission" date="2018-03" db="EMBL/GenBank/DDBJ databases">
        <title>Rhodobacter blasticus.</title>
        <authorList>
            <person name="Meyer T.E."/>
            <person name="Miller S."/>
            <person name="Lodha T."/>
            <person name="Gandham S."/>
            <person name="Chintalapati S."/>
            <person name="Chintalapati V.R."/>
        </authorList>
    </citation>
    <scope>NUCLEOTIDE SEQUENCE [LARGE SCALE GENOMIC DNA]</scope>
    <source>
        <strain evidence="5 6">DSM 2131</strain>
    </source>
</reference>
<evidence type="ECO:0000256" key="3">
    <source>
        <dbReference type="PROSITE-ProRule" id="PRU00169"/>
    </source>
</evidence>
<gene>
    <name evidence="5" type="ORF">C5F44_15490</name>
</gene>
<dbReference type="EMBL" id="PZKE01000020">
    <property type="protein sequence ID" value="PTE13055.1"/>
    <property type="molecule type" value="Genomic_DNA"/>
</dbReference>
<keyword evidence="2" id="KW-0902">Two-component regulatory system</keyword>
<evidence type="ECO:0000256" key="1">
    <source>
        <dbReference type="ARBA" id="ARBA00022553"/>
    </source>
</evidence>
<keyword evidence="6" id="KW-1185">Reference proteome</keyword>
<feature type="domain" description="Response regulatory" evidence="4">
    <location>
        <begin position="8"/>
        <end position="125"/>
    </location>
</feature>
<dbReference type="Gene3D" id="3.40.50.2300">
    <property type="match status" value="1"/>
</dbReference>
<dbReference type="GO" id="GO:0000160">
    <property type="term" value="P:phosphorelay signal transduction system"/>
    <property type="evidence" value="ECO:0007669"/>
    <property type="project" value="UniProtKB-KW"/>
</dbReference>
<dbReference type="AlphaFoldDB" id="A0A2T4J5B0"/>
<comment type="caution">
    <text evidence="5">The sequence shown here is derived from an EMBL/GenBank/DDBJ whole genome shotgun (WGS) entry which is preliminary data.</text>
</comment>
<dbReference type="InterPro" id="IPR001789">
    <property type="entry name" value="Sig_transdc_resp-reg_receiver"/>
</dbReference>
<name>A0A2T4J5B0_FUSBL</name>
<keyword evidence="1 3" id="KW-0597">Phosphoprotein</keyword>
<dbReference type="Proteomes" id="UP000241362">
    <property type="component" value="Unassembled WGS sequence"/>
</dbReference>
<evidence type="ECO:0000313" key="6">
    <source>
        <dbReference type="Proteomes" id="UP000241362"/>
    </source>
</evidence>
<dbReference type="Pfam" id="PF00072">
    <property type="entry name" value="Response_reg"/>
    <property type="match status" value="1"/>
</dbReference>
<dbReference type="RefSeq" id="WP_107674455.1">
    <property type="nucleotide sequence ID" value="NZ_PZKE01000020.1"/>
</dbReference>
<evidence type="ECO:0000256" key="2">
    <source>
        <dbReference type="ARBA" id="ARBA00023012"/>
    </source>
</evidence>
<dbReference type="SUPFAM" id="SSF52172">
    <property type="entry name" value="CheY-like"/>
    <property type="match status" value="1"/>
</dbReference>
<protein>
    <recommendedName>
        <fullName evidence="4">Response regulatory domain-containing protein</fullName>
    </recommendedName>
</protein>
<dbReference type="SMART" id="SM00448">
    <property type="entry name" value="REC"/>
    <property type="match status" value="1"/>
</dbReference>
<sequence length="128" mass="13861">MSLRDSLRVMVVDDMSVSRALISQSLEEIGIRHFVTESDSRAALGKLAANPVHLVISDMNMPGLSGLDLLGALRQHKTTQRIGFILITGSPTPEVMSRGQQLGLNNLIRKPFTTATVKASIERVVGPL</sequence>
<dbReference type="PANTHER" id="PTHR44591">
    <property type="entry name" value="STRESS RESPONSE REGULATOR PROTEIN 1"/>
    <property type="match status" value="1"/>
</dbReference>
<dbReference type="InterPro" id="IPR050595">
    <property type="entry name" value="Bact_response_regulator"/>
</dbReference>
<dbReference type="InterPro" id="IPR011006">
    <property type="entry name" value="CheY-like_superfamily"/>
</dbReference>
<proteinExistence type="predicted"/>
<organism evidence="5 6">
    <name type="scientific">Fuscovulum blasticum DSM 2131</name>
    <dbReference type="NCBI Taxonomy" id="1188250"/>
    <lineage>
        <taxon>Bacteria</taxon>
        <taxon>Pseudomonadati</taxon>
        <taxon>Pseudomonadota</taxon>
        <taxon>Alphaproteobacteria</taxon>
        <taxon>Rhodobacterales</taxon>
        <taxon>Paracoccaceae</taxon>
        <taxon>Pseudogemmobacter</taxon>
    </lineage>
</organism>
<feature type="modified residue" description="4-aspartylphosphate" evidence="3">
    <location>
        <position position="58"/>
    </location>
</feature>
<evidence type="ECO:0000313" key="5">
    <source>
        <dbReference type="EMBL" id="PTE13055.1"/>
    </source>
</evidence>
<dbReference type="PANTHER" id="PTHR44591:SF14">
    <property type="entry name" value="PROTEIN PILG"/>
    <property type="match status" value="1"/>
</dbReference>
<evidence type="ECO:0000259" key="4">
    <source>
        <dbReference type="PROSITE" id="PS50110"/>
    </source>
</evidence>
<dbReference type="PROSITE" id="PS50110">
    <property type="entry name" value="RESPONSE_REGULATORY"/>
    <property type="match status" value="1"/>
</dbReference>